<dbReference type="InterPro" id="IPR016040">
    <property type="entry name" value="NAD(P)-bd_dom"/>
</dbReference>
<dbReference type="PANTHER" id="PTHR47129">
    <property type="entry name" value="QUINONE OXIDOREDUCTASE 2"/>
    <property type="match status" value="1"/>
</dbReference>
<accession>A0ABW4BL09</accession>
<protein>
    <submittedName>
        <fullName evidence="2">NAD(P)H-binding protein</fullName>
    </submittedName>
</protein>
<evidence type="ECO:0000259" key="1">
    <source>
        <dbReference type="Pfam" id="PF13460"/>
    </source>
</evidence>
<gene>
    <name evidence="2" type="ORF">ACFQ4R_00550</name>
</gene>
<sequence>MTYLVTGATGHLGREVIQDLIAQVGADQVVAGVHTPAKAKFLQEKGVSLAAIDYLDVAKMTAALQKIDVLVYIPSKTYDLLQRVTELENVLTAMKNAAVSQIVFVSFYADQENNPFVMSPYYGYAPRRLAAAGLQFAVLKNALYADPLIPYLPELIQRHALIYPVGDQALAFITQQDSALAIATVAAQANLRDHGQIYTLTQQQAWQMPALGRLMTKVTGQQIGYQPVSVAEFGQIYAAEGDGQELASMYQAGALGLLDQVTTDFEKITGQAPETMADFLTKKVHTTTTK</sequence>
<dbReference type="Pfam" id="PF13460">
    <property type="entry name" value="NAD_binding_10"/>
    <property type="match status" value="1"/>
</dbReference>
<dbReference type="RefSeq" id="WP_125651382.1">
    <property type="nucleotide sequence ID" value="NZ_JBHTOH010000007.1"/>
</dbReference>
<organism evidence="2 3">
    <name type="scientific">Lapidilactobacillus gannanensis</name>
    <dbReference type="NCBI Taxonomy" id="2486002"/>
    <lineage>
        <taxon>Bacteria</taxon>
        <taxon>Bacillati</taxon>
        <taxon>Bacillota</taxon>
        <taxon>Bacilli</taxon>
        <taxon>Lactobacillales</taxon>
        <taxon>Lactobacillaceae</taxon>
        <taxon>Lapidilactobacillus</taxon>
    </lineage>
</organism>
<feature type="domain" description="NAD(P)-binding" evidence="1">
    <location>
        <begin position="7"/>
        <end position="112"/>
    </location>
</feature>
<reference evidence="3" key="1">
    <citation type="journal article" date="2019" name="Int. J. Syst. Evol. Microbiol.">
        <title>The Global Catalogue of Microorganisms (GCM) 10K type strain sequencing project: providing services to taxonomists for standard genome sequencing and annotation.</title>
        <authorList>
            <consortium name="The Broad Institute Genomics Platform"/>
            <consortium name="The Broad Institute Genome Sequencing Center for Infectious Disease"/>
            <person name="Wu L."/>
            <person name="Ma J."/>
        </authorList>
    </citation>
    <scope>NUCLEOTIDE SEQUENCE [LARGE SCALE GENOMIC DNA]</scope>
    <source>
        <strain evidence="3">CCM 8937</strain>
    </source>
</reference>
<proteinExistence type="predicted"/>
<keyword evidence="3" id="KW-1185">Reference proteome</keyword>
<dbReference type="Proteomes" id="UP001597191">
    <property type="component" value="Unassembled WGS sequence"/>
</dbReference>
<dbReference type="InterPro" id="IPR036291">
    <property type="entry name" value="NAD(P)-bd_dom_sf"/>
</dbReference>
<name>A0ABW4BL09_9LACO</name>
<dbReference type="EMBL" id="JBHTOH010000007">
    <property type="protein sequence ID" value="MFD1410122.1"/>
    <property type="molecule type" value="Genomic_DNA"/>
</dbReference>
<dbReference type="Gene3D" id="3.40.50.720">
    <property type="entry name" value="NAD(P)-binding Rossmann-like Domain"/>
    <property type="match status" value="1"/>
</dbReference>
<dbReference type="PANTHER" id="PTHR47129:SF1">
    <property type="entry name" value="NMRA-LIKE DOMAIN-CONTAINING PROTEIN"/>
    <property type="match status" value="1"/>
</dbReference>
<comment type="caution">
    <text evidence="2">The sequence shown here is derived from an EMBL/GenBank/DDBJ whole genome shotgun (WGS) entry which is preliminary data.</text>
</comment>
<dbReference type="InterPro" id="IPR052718">
    <property type="entry name" value="NmrA-type_oxidoreductase"/>
</dbReference>
<dbReference type="SUPFAM" id="SSF51735">
    <property type="entry name" value="NAD(P)-binding Rossmann-fold domains"/>
    <property type="match status" value="1"/>
</dbReference>
<evidence type="ECO:0000313" key="2">
    <source>
        <dbReference type="EMBL" id="MFD1410122.1"/>
    </source>
</evidence>
<evidence type="ECO:0000313" key="3">
    <source>
        <dbReference type="Proteomes" id="UP001597191"/>
    </source>
</evidence>
<dbReference type="Gene3D" id="3.90.25.10">
    <property type="entry name" value="UDP-galactose 4-epimerase, domain 1"/>
    <property type="match status" value="1"/>
</dbReference>